<dbReference type="PANTHER" id="PTHR33142">
    <property type="entry name" value="CYCLIN-DEPENDENT PROTEIN KINASE INHIBITOR SMR13"/>
    <property type="match status" value="1"/>
</dbReference>
<name>A0AAE1UXC9_9SOLA</name>
<gene>
    <name evidence="4" type="ORF">RND71_031288</name>
</gene>
<reference evidence="4" key="1">
    <citation type="submission" date="2023-12" db="EMBL/GenBank/DDBJ databases">
        <title>Genome assembly of Anisodus tanguticus.</title>
        <authorList>
            <person name="Wang Y.-J."/>
        </authorList>
    </citation>
    <scope>NUCLEOTIDE SEQUENCE</scope>
    <source>
        <strain evidence="4">KB-2021</strain>
        <tissue evidence="4">Leaf</tissue>
    </source>
</reference>
<dbReference type="EMBL" id="JAVYJV010000017">
    <property type="protein sequence ID" value="KAK4348533.1"/>
    <property type="molecule type" value="Genomic_DNA"/>
</dbReference>
<proteinExistence type="predicted"/>
<evidence type="ECO:0000256" key="1">
    <source>
        <dbReference type="ARBA" id="ARBA00023013"/>
    </source>
</evidence>
<evidence type="ECO:0000313" key="5">
    <source>
        <dbReference type="Proteomes" id="UP001291623"/>
    </source>
</evidence>
<protein>
    <submittedName>
        <fullName evidence="4">Uncharacterized protein</fullName>
    </submittedName>
</protein>
<dbReference type="PANTHER" id="PTHR33142:SF114">
    <property type="entry name" value="CYCLIN-DEPENDENT PROTEIN KINASE INHIBITOR SMR14"/>
    <property type="match status" value="1"/>
</dbReference>
<accession>A0AAE1UXC9</accession>
<dbReference type="GO" id="GO:0032875">
    <property type="term" value="P:regulation of DNA endoreduplication"/>
    <property type="evidence" value="ECO:0007669"/>
    <property type="project" value="InterPro"/>
</dbReference>
<dbReference type="GO" id="GO:0005634">
    <property type="term" value="C:nucleus"/>
    <property type="evidence" value="ECO:0007669"/>
    <property type="project" value="TreeGrafter"/>
</dbReference>
<evidence type="ECO:0000256" key="3">
    <source>
        <dbReference type="SAM" id="MobiDB-lite"/>
    </source>
</evidence>
<sequence>MDMSNSDENKSSENQRLPTLKDPKGCLDITPNHQNDDDTKKTIFLHQDIKGCQDITMDHQKDDDNKKTIFLHQDPKGCPNIAQDHHREDGVVNEAVAVQSVDDEVVPEEDDDDGFRTPTFLESKIPVLTTCPPAPRPKRICIKRKASPRRGQRTIRVWLDYRHRDSGRFWTEIQETNNTTTSRRVNTNK</sequence>
<keyword evidence="1" id="KW-0649">Protein kinase inhibitor</keyword>
<comment type="caution">
    <text evidence="4">The sequence shown here is derived from an EMBL/GenBank/DDBJ whole genome shotgun (WGS) entry which is preliminary data.</text>
</comment>
<dbReference type="AlphaFoldDB" id="A0AAE1UXC9"/>
<keyword evidence="5" id="KW-1185">Reference proteome</keyword>
<organism evidence="4 5">
    <name type="scientific">Anisodus tanguticus</name>
    <dbReference type="NCBI Taxonomy" id="243964"/>
    <lineage>
        <taxon>Eukaryota</taxon>
        <taxon>Viridiplantae</taxon>
        <taxon>Streptophyta</taxon>
        <taxon>Embryophyta</taxon>
        <taxon>Tracheophyta</taxon>
        <taxon>Spermatophyta</taxon>
        <taxon>Magnoliopsida</taxon>
        <taxon>eudicotyledons</taxon>
        <taxon>Gunneridae</taxon>
        <taxon>Pentapetalae</taxon>
        <taxon>asterids</taxon>
        <taxon>lamiids</taxon>
        <taxon>Solanales</taxon>
        <taxon>Solanaceae</taxon>
        <taxon>Solanoideae</taxon>
        <taxon>Hyoscyameae</taxon>
        <taxon>Anisodus</taxon>
    </lineage>
</organism>
<feature type="region of interest" description="Disordered" evidence="3">
    <location>
        <begin position="1"/>
        <end position="39"/>
    </location>
</feature>
<feature type="compositionally biased region" description="Basic and acidic residues" evidence="3">
    <location>
        <begin position="7"/>
        <end position="25"/>
    </location>
</feature>
<dbReference type="GO" id="GO:0004860">
    <property type="term" value="F:protein kinase inhibitor activity"/>
    <property type="evidence" value="ECO:0007669"/>
    <property type="project" value="UniProtKB-KW"/>
</dbReference>
<dbReference type="InterPro" id="IPR040389">
    <property type="entry name" value="SMR"/>
</dbReference>
<evidence type="ECO:0000313" key="4">
    <source>
        <dbReference type="EMBL" id="KAK4348533.1"/>
    </source>
</evidence>
<evidence type="ECO:0000256" key="2">
    <source>
        <dbReference type="ARBA" id="ARBA00023306"/>
    </source>
</evidence>
<keyword evidence="2" id="KW-0131">Cell cycle</keyword>
<dbReference type="Proteomes" id="UP001291623">
    <property type="component" value="Unassembled WGS sequence"/>
</dbReference>